<accession>A0A150FY55</accession>
<dbReference type="PANTHER" id="PTHR15458:SF5">
    <property type="entry name" value="PHOSPHATIDYLETHANOLAMINE N-METHYLTRANSFERASE"/>
    <property type="match status" value="1"/>
</dbReference>
<keyword evidence="8 16" id="KW-0812">Transmembrane</keyword>
<feature type="transmembrane region" description="Helical" evidence="16">
    <location>
        <begin position="59"/>
        <end position="83"/>
    </location>
</feature>
<keyword evidence="13" id="KW-0594">Phospholipid biosynthesis</keyword>
<evidence type="ECO:0000256" key="6">
    <source>
        <dbReference type="ARBA" id="ARBA00022679"/>
    </source>
</evidence>
<dbReference type="GO" id="GO:0006656">
    <property type="term" value="P:phosphatidylcholine biosynthetic process"/>
    <property type="evidence" value="ECO:0007669"/>
    <property type="project" value="UniProtKB-UniPathway"/>
</dbReference>
<evidence type="ECO:0000256" key="11">
    <source>
        <dbReference type="ARBA" id="ARBA00023098"/>
    </source>
</evidence>
<sequence>MAETEAWIPQAAQLCQPLPSSPLYSTPAFLFVIALPHLIYALVWLSPKVWWGTFGKNSLPLFASVGIFGKVLQFSTMVLWLWSSQPTGLCFRQPLALWQVLLAAALIGYGQALNLGTYRALGLAGVYYGCRLGRSVPWVKGWPFNAISHPQYVGSTMTIWGALALFHTAAPMPLSFFIGIYWTCMYIMSGYIEDTL</sequence>
<name>A0A150FY55_GONPE</name>
<keyword evidence="5" id="KW-0489">Methyltransferase</keyword>
<keyword evidence="6" id="KW-0808">Transferase</keyword>
<dbReference type="GO" id="GO:0000773">
    <property type="term" value="F:phosphatidyl-N-methylethanolamine N-methyltransferase activity"/>
    <property type="evidence" value="ECO:0007669"/>
    <property type="project" value="UniProtKB-EC"/>
</dbReference>
<gene>
    <name evidence="17" type="ORF">GPECTOR_136g636</name>
</gene>
<evidence type="ECO:0000256" key="14">
    <source>
        <dbReference type="ARBA" id="ARBA00023264"/>
    </source>
</evidence>
<dbReference type="Proteomes" id="UP000075714">
    <property type="component" value="Unassembled WGS sequence"/>
</dbReference>
<dbReference type="UniPathway" id="UPA00753"/>
<evidence type="ECO:0000256" key="5">
    <source>
        <dbReference type="ARBA" id="ARBA00022603"/>
    </source>
</evidence>
<evidence type="ECO:0000256" key="16">
    <source>
        <dbReference type="SAM" id="Phobius"/>
    </source>
</evidence>
<feature type="transmembrane region" description="Helical" evidence="16">
    <location>
        <begin position="28"/>
        <end position="47"/>
    </location>
</feature>
<evidence type="ECO:0000256" key="7">
    <source>
        <dbReference type="ARBA" id="ARBA00022691"/>
    </source>
</evidence>
<organism evidence="17 18">
    <name type="scientific">Gonium pectorale</name>
    <name type="common">Green alga</name>
    <dbReference type="NCBI Taxonomy" id="33097"/>
    <lineage>
        <taxon>Eukaryota</taxon>
        <taxon>Viridiplantae</taxon>
        <taxon>Chlorophyta</taxon>
        <taxon>core chlorophytes</taxon>
        <taxon>Chlorophyceae</taxon>
        <taxon>CS clade</taxon>
        <taxon>Chlamydomonadales</taxon>
        <taxon>Volvocaceae</taxon>
        <taxon>Gonium</taxon>
    </lineage>
</organism>
<dbReference type="AlphaFoldDB" id="A0A150FY55"/>
<keyword evidence="9" id="KW-0256">Endoplasmic reticulum</keyword>
<reference evidence="18" key="1">
    <citation type="journal article" date="2016" name="Nat. Commun.">
        <title>The Gonium pectorale genome demonstrates co-option of cell cycle regulation during the evolution of multicellularity.</title>
        <authorList>
            <person name="Hanschen E.R."/>
            <person name="Marriage T.N."/>
            <person name="Ferris P.J."/>
            <person name="Hamaji T."/>
            <person name="Toyoda A."/>
            <person name="Fujiyama A."/>
            <person name="Neme R."/>
            <person name="Noguchi H."/>
            <person name="Minakuchi Y."/>
            <person name="Suzuki M."/>
            <person name="Kawai-Toyooka H."/>
            <person name="Smith D.R."/>
            <person name="Sparks H."/>
            <person name="Anderson J."/>
            <person name="Bakaric R."/>
            <person name="Luria V."/>
            <person name="Karger A."/>
            <person name="Kirschner M.W."/>
            <person name="Durand P.M."/>
            <person name="Michod R.E."/>
            <person name="Nozaki H."/>
            <person name="Olson B.J."/>
        </authorList>
    </citation>
    <scope>NUCLEOTIDE SEQUENCE [LARGE SCALE GENOMIC DNA]</scope>
    <source>
        <strain evidence="18">NIES-2863</strain>
    </source>
</reference>
<dbReference type="EMBL" id="LSYV01000136">
    <property type="protein sequence ID" value="KXZ42553.1"/>
    <property type="molecule type" value="Genomic_DNA"/>
</dbReference>
<comment type="caution">
    <text evidence="17">The sequence shown here is derived from an EMBL/GenBank/DDBJ whole genome shotgun (WGS) entry which is preliminary data.</text>
</comment>
<evidence type="ECO:0000256" key="12">
    <source>
        <dbReference type="ARBA" id="ARBA00023136"/>
    </source>
</evidence>
<dbReference type="EC" id="2.1.1.71" evidence="15"/>
<evidence type="ECO:0000313" key="17">
    <source>
        <dbReference type="EMBL" id="KXZ42553.1"/>
    </source>
</evidence>
<evidence type="ECO:0000256" key="3">
    <source>
        <dbReference type="ARBA" id="ARBA00005189"/>
    </source>
</evidence>
<evidence type="ECO:0000256" key="15">
    <source>
        <dbReference type="ARBA" id="ARBA00034137"/>
    </source>
</evidence>
<dbReference type="InterPro" id="IPR024960">
    <property type="entry name" value="PEMT/MFAP"/>
</dbReference>
<keyword evidence="14" id="KW-1208">Phospholipid metabolism</keyword>
<evidence type="ECO:0000256" key="13">
    <source>
        <dbReference type="ARBA" id="ARBA00023209"/>
    </source>
</evidence>
<dbReference type="PANTHER" id="PTHR15458">
    <property type="entry name" value="PHOSPHATIDYLETHANOLAMINE N-METHYLTRANSFERASE"/>
    <property type="match status" value="1"/>
</dbReference>
<comment type="pathway">
    <text evidence="2">Phospholipid metabolism; phosphatidylcholine biosynthesis.</text>
</comment>
<evidence type="ECO:0000256" key="10">
    <source>
        <dbReference type="ARBA" id="ARBA00022989"/>
    </source>
</evidence>
<keyword evidence="12 16" id="KW-0472">Membrane</keyword>
<keyword evidence="7" id="KW-0949">S-adenosyl-L-methionine</keyword>
<dbReference type="Pfam" id="PF04191">
    <property type="entry name" value="PEMT"/>
    <property type="match status" value="1"/>
</dbReference>
<evidence type="ECO:0000256" key="1">
    <source>
        <dbReference type="ARBA" id="ARBA00004477"/>
    </source>
</evidence>
<proteinExistence type="predicted"/>
<evidence type="ECO:0000256" key="8">
    <source>
        <dbReference type="ARBA" id="ARBA00022692"/>
    </source>
</evidence>
<comment type="pathway">
    <text evidence="3">Lipid metabolism.</text>
</comment>
<evidence type="ECO:0000256" key="4">
    <source>
        <dbReference type="ARBA" id="ARBA00022516"/>
    </source>
</evidence>
<dbReference type="OrthoDB" id="8300106at2759"/>
<keyword evidence="11" id="KW-0443">Lipid metabolism</keyword>
<feature type="transmembrane region" description="Helical" evidence="16">
    <location>
        <begin position="159"/>
        <end position="182"/>
    </location>
</feature>
<dbReference type="GO" id="GO:0032259">
    <property type="term" value="P:methylation"/>
    <property type="evidence" value="ECO:0007669"/>
    <property type="project" value="UniProtKB-KW"/>
</dbReference>
<keyword evidence="4" id="KW-0444">Lipid biosynthesis</keyword>
<dbReference type="InterPro" id="IPR007318">
    <property type="entry name" value="Phopholipid_MeTrfase"/>
</dbReference>
<evidence type="ECO:0000256" key="2">
    <source>
        <dbReference type="ARBA" id="ARBA00004969"/>
    </source>
</evidence>
<evidence type="ECO:0000256" key="9">
    <source>
        <dbReference type="ARBA" id="ARBA00022824"/>
    </source>
</evidence>
<keyword evidence="10 16" id="KW-1133">Transmembrane helix</keyword>
<evidence type="ECO:0000313" key="18">
    <source>
        <dbReference type="Proteomes" id="UP000075714"/>
    </source>
</evidence>
<keyword evidence="18" id="KW-1185">Reference proteome</keyword>
<dbReference type="GO" id="GO:0005789">
    <property type="term" value="C:endoplasmic reticulum membrane"/>
    <property type="evidence" value="ECO:0007669"/>
    <property type="project" value="UniProtKB-SubCell"/>
</dbReference>
<protein>
    <recommendedName>
        <fullName evidence="15">phosphatidyl-N-methylethanolamine N-methyltransferase</fullName>
        <ecNumber evidence="15">2.1.1.71</ecNumber>
    </recommendedName>
</protein>
<feature type="transmembrane region" description="Helical" evidence="16">
    <location>
        <begin position="95"/>
        <end position="113"/>
    </location>
</feature>
<comment type="subcellular location">
    <subcellularLocation>
        <location evidence="1">Endoplasmic reticulum membrane</location>
        <topology evidence="1">Multi-pass membrane protein</topology>
    </subcellularLocation>
</comment>